<protein>
    <recommendedName>
        <fullName evidence="5">S-adenosylmethionine:tRNA ribosyltransferase-isomerase</fullName>
        <ecNumber evidence="5">2.4.99.17</ecNumber>
    </recommendedName>
    <alternativeName>
        <fullName evidence="5">Queuosine biosynthesis protein QueA</fullName>
    </alternativeName>
</protein>
<organism evidence="6 7">
    <name type="scientific">Candidatus Caccoplasma merdipullorum</name>
    <dbReference type="NCBI Taxonomy" id="2840718"/>
    <lineage>
        <taxon>Bacteria</taxon>
        <taxon>Pseudomonadati</taxon>
        <taxon>Bacteroidota</taxon>
        <taxon>Bacteroidia</taxon>
        <taxon>Bacteroidales</taxon>
        <taxon>Bacteroidaceae</taxon>
        <taxon>Bacteroidaceae incertae sedis</taxon>
        <taxon>Candidatus Caccoplasma</taxon>
    </lineage>
</organism>
<keyword evidence="6" id="KW-0328">Glycosyltransferase</keyword>
<dbReference type="AlphaFoldDB" id="A0A9D9H7T2"/>
<dbReference type="FunFam" id="2.40.10.240:FF:000002">
    <property type="entry name" value="S-adenosylmethionine:tRNA ribosyltransferase-isomerase"/>
    <property type="match status" value="1"/>
</dbReference>
<comment type="caution">
    <text evidence="6">The sequence shown here is derived from an EMBL/GenBank/DDBJ whole genome shotgun (WGS) entry which is preliminary data.</text>
</comment>
<evidence type="ECO:0000256" key="4">
    <source>
        <dbReference type="ARBA" id="ARBA00022785"/>
    </source>
</evidence>
<dbReference type="Gene3D" id="3.40.1780.10">
    <property type="entry name" value="QueA-like"/>
    <property type="match status" value="1"/>
</dbReference>
<dbReference type="HAMAP" id="MF_00113">
    <property type="entry name" value="QueA"/>
    <property type="match status" value="1"/>
</dbReference>
<comment type="catalytic activity">
    <reaction evidence="5">
        <text>7-aminomethyl-7-carbaguanosine(34) in tRNA + S-adenosyl-L-methionine = epoxyqueuosine(34) in tRNA + adenine + L-methionine + 2 H(+)</text>
        <dbReference type="Rhea" id="RHEA:32155"/>
        <dbReference type="Rhea" id="RHEA-COMP:10342"/>
        <dbReference type="Rhea" id="RHEA-COMP:18582"/>
        <dbReference type="ChEBI" id="CHEBI:15378"/>
        <dbReference type="ChEBI" id="CHEBI:16708"/>
        <dbReference type="ChEBI" id="CHEBI:57844"/>
        <dbReference type="ChEBI" id="CHEBI:59789"/>
        <dbReference type="ChEBI" id="CHEBI:82833"/>
        <dbReference type="ChEBI" id="CHEBI:194443"/>
        <dbReference type="EC" id="2.4.99.17"/>
    </reaction>
</comment>
<evidence type="ECO:0000313" key="6">
    <source>
        <dbReference type="EMBL" id="MBO8438322.1"/>
    </source>
</evidence>
<dbReference type="GO" id="GO:0051075">
    <property type="term" value="F:S-adenosylmethionine:tRNA ribosyltransferase-isomerase activity"/>
    <property type="evidence" value="ECO:0007669"/>
    <property type="project" value="UniProtKB-EC"/>
</dbReference>
<comment type="similarity">
    <text evidence="5">Belongs to the QueA family.</text>
</comment>
<sequence>MKLSQFKFRLPEDLIAQYPAEHRDESRMMVLHRKSGEIEHLVFKNIINFFDEGDLFVFNDTRVFPARLYGNKEKTGAQIEVFLLRELNRDNRLWDVLVDPARKIRIGNKLYFGDDESVVAEVIDNTTSRGRTLRFLYDGEHDEFKSSLLALGETPLPYYIKRKPEKEDEERYQTIFARNEGAVVAPSAGMHFSREVMKRMEIKGIESAFLTLHIGLGSFKDIDVEDLTKHKMDSEPMSIDEQTVELINKTKDAEKKVCVIGASTMRGVETAVSTASHVKPFEGWTNKFIFPPYDFAVADAMVSNFHMPLSTMLMMVSAFGGYDLVMDAYRLAVKEGYRFGAYGDAMLIVD</sequence>
<keyword evidence="4 5" id="KW-0671">Queuosine biosynthesis</keyword>
<dbReference type="InterPro" id="IPR042118">
    <property type="entry name" value="QueA_dom1"/>
</dbReference>
<evidence type="ECO:0000256" key="3">
    <source>
        <dbReference type="ARBA" id="ARBA00022691"/>
    </source>
</evidence>
<comment type="subunit">
    <text evidence="5">Monomer.</text>
</comment>
<keyword evidence="2 5" id="KW-0808">Transferase</keyword>
<evidence type="ECO:0000256" key="1">
    <source>
        <dbReference type="ARBA" id="ARBA00022490"/>
    </source>
</evidence>
<evidence type="ECO:0000256" key="2">
    <source>
        <dbReference type="ARBA" id="ARBA00022679"/>
    </source>
</evidence>
<dbReference type="Proteomes" id="UP000823636">
    <property type="component" value="Unassembled WGS sequence"/>
</dbReference>
<reference evidence="6" key="2">
    <citation type="journal article" date="2021" name="PeerJ">
        <title>Extensive microbial diversity within the chicken gut microbiome revealed by metagenomics and culture.</title>
        <authorList>
            <person name="Gilroy R."/>
            <person name="Ravi A."/>
            <person name="Getino M."/>
            <person name="Pursley I."/>
            <person name="Horton D.L."/>
            <person name="Alikhan N.F."/>
            <person name="Baker D."/>
            <person name="Gharbi K."/>
            <person name="Hall N."/>
            <person name="Watson M."/>
            <person name="Adriaenssens E.M."/>
            <person name="Foster-Nyarko E."/>
            <person name="Jarju S."/>
            <person name="Secka A."/>
            <person name="Antonio M."/>
            <person name="Oren A."/>
            <person name="Chaudhuri R.R."/>
            <person name="La Ragione R."/>
            <person name="Hildebrand F."/>
            <person name="Pallen M.J."/>
        </authorList>
    </citation>
    <scope>NUCLEOTIDE SEQUENCE</scope>
    <source>
        <strain evidence="6">G3-4614</strain>
    </source>
</reference>
<evidence type="ECO:0000313" key="7">
    <source>
        <dbReference type="Proteomes" id="UP000823636"/>
    </source>
</evidence>
<dbReference type="InterPro" id="IPR042119">
    <property type="entry name" value="QueA_dom2"/>
</dbReference>
<keyword evidence="1 5" id="KW-0963">Cytoplasm</keyword>
<dbReference type="EC" id="2.4.99.17" evidence="5"/>
<keyword evidence="3 5" id="KW-0949">S-adenosyl-L-methionine</keyword>
<proteinExistence type="inferred from homology"/>
<comment type="function">
    <text evidence="5">Transfers and isomerizes the ribose moiety from AdoMet to the 7-aminomethyl group of 7-deazaguanine (preQ1-tRNA) to give epoxyqueuosine (oQ-tRNA).</text>
</comment>
<reference evidence="6" key="1">
    <citation type="submission" date="2020-10" db="EMBL/GenBank/DDBJ databases">
        <authorList>
            <person name="Gilroy R."/>
        </authorList>
    </citation>
    <scope>NUCLEOTIDE SEQUENCE</scope>
    <source>
        <strain evidence="6">G3-4614</strain>
    </source>
</reference>
<name>A0A9D9H7T2_9BACT</name>
<dbReference type="GO" id="GO:0008616">
    <property type="term" value="P:tRNA queuosine(34) biosynthetic process"/>
    <property type="evidence" value="ECO:0007669"/>
    <property type="project" value="UniProtKB-UniRule"/>
</dbReference>
<dbReference type="GO" id="GO:0005737">
    <property type="term" value="C:cytoplasm"/>
    <property type="evidence" value="ECO:0007669"/>
    <property type="project" value="UniProtKB-SubCell"/>
</dbReference>
<dbReference type="EMBL" id="JADIMW010000060">
    <property type="protein sequence ID" value="MBO8438322.1"/>
    <property type="molecule type" value="Genomic_DNA"/>
</dbReference>
<dbReference type="InterPro" id="IPR036100">
    <property type="entry name" value="QueA_sf"/>
</dbReference>
<evidence type="ECO:0000256" key="5">
    <source>
        <dbReference type="HAMAP-Rule" id="MF_00113"/>
    </source>
</evidence>
<dbReference type="NCBIfam" id="TIGR00113">
    <property type="entry name" value="queA"/>
    <property type="match status" value="1"/>
</dbReference>
<dbReference type="InterPro" id="IPR003699">
    <property type="entry name" value="QueA"/>
</dbReference>
<comment type="pathway">
    <text evidence="5">tRNA modification; tRNA-queuosine biosynthesis.</text>
</comment>
<gene>
    <name evidence="5 6" type="primary">queA</name>
    <name evidence="6" type="ORF">IAC54_05420</name>
</gene>
<dbReference type="NCBIfam" id="NF001140">
    <property type="entry name" value="PRK00147.1"/>
    <property type="match status" value="1"/>
</dbReference>
<dbReference type="Pfam" id="PF02547">
    <property type="entry name" value="Queuosine_synth"/>
    <property type="match status" value="1"/>
</dbReference>
<dbReference type="PANTHER" id="PTHR30307:SF0">
    <property type="entry name" value="S-ADENOSYLMETHIONINE:TRNA RIBOSYLTRANSFERASE-ISOMERASE"/>
    <property type="match status" value="1"/>
</dbReference>
<dbReference type="PANTHER" id="PTHR30307">
    <property type="entry name" value="S-ADENOSYLMETHIONINE:TRNA RIBOSYLTRANSFERASE-ISOMERASE"/>
    <property type="match status" value="1"/>
</dbReference>
<comment type="subcellular location">
    <subcellularLocation>
        <location evidence="5">Cytoplasm</location>
    </subcellularLocation>
</comment>
<dbReference type="SUPFAM" id="SSF111337">
    <property type="entry name" value="QueA-like"/>
    <property type="match status" value="1"/>
</dbReference>
<accession>A0A9D9H7T2</accession>
<dbReference type="Gene3D" id="2.40.10.240">
    <property type="entry name" value="QueA-like"/>
    <property type="match status" value="1"/>
</dbReference>